<dbReference type="InterPro" id="IPR036866">
    <property type="entry name" value="RibonucZ/Hydroxyglut_hydro"/>
</dbReference>
<reference evidence="3 5" key="2">
    <citation type="submission" date="2018-12" db="EMBL/GenBank/DDBJ databases">
        <authorList>
            <consortium name="Pathogen Informatics"/>
        </authorList>
    </citation>
    <scope>NUCLEOTIDE SEQUENCE [LARGE SCALE GENOMIC DNA]</scope>
    <source>
        <strain evidence="3 5">NCTC12735</strain>
        <plasmid evidence="5">24</plasmid>
    </source>
</reference>
<dbReference type="EMBL" id="LNKA01000019">
    <property type="protein sequence ID" value="KTC64704.1"/>
    <property type="molecule type" value="Genomic_DNA"/>
</dbReference>
<keyword evidence="4" id="KW-1185">Reference proteome</keyword>
<dbReference type="OrthoDB" id="9803916at2"/>
<evidence type="ECO:0000313" key="4">
    <source>
        <dbReference type="Proteomes" id="UP000054859"/>
    </source>
</evidence>
<dbReference type="EC" id="3.1.26.11" evidence="2"/>
<dbReference type="Gene3D" id="3.60.15.10">
    <property type="entry name" value="Ribonuclease Z/Hydroxyacylglutathione hydrolase-like"/>
    <property type="match status" value="1"/>
</dbReference>
<dbReference type="PATRIC" id="fig|45056.6.peg.2061"/>
<dbReference type="InterPro" id="IPR052926">
    <property type="entry name" value="Metallo-beta-lactamase_dom"/>
</dbReference>
<feature type="domain" description="Metallo-beta-lactamase" evidence="1">
    <location>
        <begin position="70"/>
        <end position="112"/>
    </location>
</feature>
<dbReference type="Proteomes" id="UP000281170">
    <property type="component" value="Plasmid 24"/>
</dbReference>
<reference evidence="2 4" key="1">
    <citation type="submission" date="2015-11" db="EMBL/GenBank/DDBJ databases">
        <title>Identification of large and diverse effector repertoires of 38 Legionella species.</title>
        <authorList>
            <person name="Burstein D."/>
            <person name="Amaro F."/>
            <person name="Zusman T."/>
            <person name="Lifshitz Z."/>
            <person name="Cohen O."/>
            <person name="Gilbert J.A."/>
            <person name="Pupko T."/>
            <person name="Shuman H.A."/>
            <person name="Segal G."/>
        </authorList>
    </citation>
    <scope>NUCLEOTIDE SEQUENCE [LARGE SCALE GENOMIC DNA]</scope>
    <source>
        <strain evidence="2 4">1762-AUS-E</strain>
    </source>
</reference>
<gene>
    <name evidence="2" type="primary">rbn_3</name>
    <name evidence="2" type="ORF">Lade_1998</name>
    <name evidence="3" type="ORF">NCTC12735_01826</name>
</gene>
<evidence type="ECO:0000313" key="2">
    <source>
        <dbReference type="EMBL" id="KTC64704.1"/>
    </source>
</evidence>
<dbReference type="PANTHER" id="PTHR13754">
    <property type="entry name" value="METALLO-BETA-LACTAMASE SUPERFAMILY PROTEIN"/>
    <property type="match status" value="1"/>
</dbReference>
<proteinExistence type="predicted"/>
<dbReference type="Proteomes" id="UP000054859">
    <property type="component" value="Unassembled WGS sequence"/>
</dbReference>
<accession>A0A0W0R0S4</accession>
<dbReference type="AlphaFoldDB" id="A0A0W0R0S4"/>
<sequence length="324" mass="35745">MALIEVDSLQVQVVVDNVTDSLSSVPENVIHEMDYLADQGMEELSGECLCCGAHGLSLLLTASKNSLSHSLLFDAGPDGEVFQRNVTKLGINITQVEEVVLSHGHWDHAGGFLAALQLMKSHNPEHKVVFQLNPGMFYQRATQSDHHIFPFKKIPSAAELQSKGAMVVNSDEARLLLDNMFYLSGEISRITDYEKGYPGHVKQLPNQEWVPDPLILDERFLVVNVRNKGLIIFSACSHAGIINVLKQAQALFPTIPLYAVMGGFHLSGHAKEKIIQQTVEDMKQFDLKMIIPAHCTGWRAVSALGNTFGDTIVVPSAVGRLYQF</sequence>
<dbReference type="EMBL" id="LR134433">
    <property type="protein sequence ID" value="VEH86178.1"/>
    <property type="molecule type" value="Genomic_DNA"/>
</dbReference>
<dbReference type="InterPro" id="IPR001279">
    <property type="entry name" value="Metallo-B-lactamas"/>
</dbReference>
<geneLocation type="plasmid" evidence="3 5">
    <name>24</name>
</geneLocation>
<dbReference type="InterPro" id="IPR041712">
    <property type="entry name" value="DHPS-like_MBL-fold"/>
</dbReference>
<dbReference type="KEGG" id="ladl:NCTC12735_01826"/>
<dbReference type="CDD" id="cd07713">
    <property type="entry name" value="DHPS-like_MBL-fold"/>
    <property type="match status" value="1"/>
</dbReference>
<keyword evidence="3" id="KW-0614">Plasmid</keyword>
<evidence type="ECO:0000259" key="1">
    <source>
        <dbReference type="Pfam" id="PF00753"/>
    </source>
</evidence>
<protein>
    <submittedName>
        <fullName evidence="2">Ribonuclease BN</fullName>
        <ecNumber evidence="2">3.1.26.11</ecNumber>
    </submittedName>
    <submittedName>
        <fullName evidence="3">Ribonuclease Z</fullName>
    </submittedName>
</protein>
<name>A0A0W0R0S4_9GAMM</name>
<dbReference type="SUPFAM" id="SSF56281">
    <property type="entry name" value="Metallo-hydrolase/oxidoreductase"/>
    <property type="match status" value="1"/>
</dbReference>
<dbReference type="GO" id="GO:0016740">
    <property type="term" value="F:transferase activity"/>
    <property type="evidence" value="ECO:0007669"/>
    <property type="project" value="TreeGrafter"/>
</dbReference>
<dbReference type="Pfam" id="PF00753">
    <property type="entry name" value="Lactamase_B"/>
    <property type="match status" value="1"/>
</dbReference>
<dbReference type="GO" id="GO:0042781">
    <property type="term" value="F:3'-tRNA processing endoribonuclease activity"/>
    <property type="evidence" value="ECO:0007669"/>
    <property type="project" value="UniProtKB-EC"/>
</dbReference>
<evidence type="ECO:0000313" key="5">
    <source>
        <dbReference type="Proteomes" id="UP000281170"/>
    </source>
</evidence>
<organism evidence="2 4">
    <name type="scientific">Legionella adelaidensis</name>
    <dbReference type="NCBI Taxonomy" id="45056"/>
    <lineage>
        <taxon>Bacteria</taxon>
        <taxon>Pseudomonadati</taxon>
        <taxon>Pseudomonadota</taxon>
        <taxon>Gammaproteobacteria</taxon>
        <taxon>Legionellales</taxon>
        <taxon>Legionellaceae</taxon>
        <taxon>Legionella</taxon>
    </lineage>
</organism>
<dbReference type="STRING" id="45056.Lade_1998"/>
<evidence type="ECO:0000313" key="3">
    <source>
        <dbReference type="EMBL" id="VEH86178.1"/>
    </source>
</evidence>
<dbReference type="PANTHER" id="PTHR13754:SF13">
    <property type="entry name" value="METALLO-BETA-LACTAMASE SUPERFAMILY PROTEIN (AFU_ORTHOLOGUE AFUA_3G07630)"/>
    <property type="match status" value="1"/>
</dbReference>
<dbReference type="RefSeq" id="WP_058463054.1">
    <property type="nucleotide sequence ID" value="NZ_CAAAHS010000001.1"/>
</dbReference>
<keyword evidence="2" id="KW-0378">Hydrolase</keyword>